<comment type="caution">
    <text evidence="1">The sequence shown here is derived from an EMBL/GenBank/DDBJ whole genome shotgun (WGS) entry which is preliminary data.</text>
</comment>
<sequence>MREDITREYEADCLIKLLEALVNKQEIPRFERVPDWEKLYKLALFQNVTNIAYYCLLGVDDYELKPWKEKFEEHYHQAVVNEGYYGAVVPEILEELEKGSINGVLFGEYILRGFYPRVEMRELESVQILVGKDQVDKIRKIMERLDFTEEKSNKKGAYVFTKIPGLKVIFWTKLHFLNKKFTKYFDISLKTYEPFASYRCIRGFQPEELYIYLIASAAEDYAKSELDMLKILDLRCFYRAYVRVLDWKYVTKELDALKAGEFADYITKLATMWYDGLIFEKDNILLTAMEVHILTKGRKGRHESERLLSLVNEVADIYSRDLKKQQRKAARELLLPSLEYMRVMFKVLQRYPCFLPLCWVVRLLRLGRDKIFHKKA</sequence>
<reference evidence="1 2" key="1">
    <citation type="journal article" date="2022" name="Genome Biol. Evol.">
        <title>Host diet, physiology and behaviors set the stage for Lachnospiraceae cladogenesis.</title>
        <authorList>
            <person name="Vera-Ponce De Leon A."/>
            <person name="Schneider M."/>
            <person name="Jahnes B.C."/>
            <person name="Sadowski V."/>
            <person name="Camuy-Velez L.A."/>
            <person name="Duan J."/>
            <person name="Sabree Z.L."/>
        </authorList>
    </citation>
    <scope>NUCLEOTIDE SEQUENCE [LARGE SCALE GENOMIC DNA]</scope>
    <source>
        <strain evidence="1 2">PAL113</strain>
    </source>
</reference>
<keyword evidence="2" id="KW-1185">Reference proteome</keyword>
<gene>
    <name evidence="1" type="ORF">NK125_08945</name>
</gene>
<dbReference type="Proteomes" id="UP001523566">
    <property type="component" value="Unassembled WGS sequence"/>
</dbReference>
<dbReference type="InterPro" id="IPR039498">
    <property type="entry name" value="NTP_transf_5"/>
</dbReference>
<dbReference type="EMBL" id="JAMZFW010000011">
    <property type="protein sequence ID" value="MCP1102538.1"/>
    <property type="molecule type" value="Genomic_DNA"/>
</dbReference>
<accession>A0ABT1E9M8</accession>
<organism evidence="1 2">
    <name type="scientific">Aequitasia blattaphilus</name>
    <dbReference type="NCBI Taxonomy" id="2949332"/>
    <lineage>
        <taxon>Bacteria</taxon>
        <taxon>Bacillati</taxon>
        <taxon>Bacillota</taxon>
        <taxon>Clostridia</taxon>
        <taxon>Lachnospirales</taxon>
        <taxon>Lachnospiraceae</taxon>
        <taxon>Aequitasia</taxon>
    </lineage>
</organism>
<evidence type="ECO:0000313" key="2">
    <source>
        <dbReference type="Proteomes" id="UP001523566"/>
    </source>
</evidence>
<proteinExistence type="predicted"/>
<protein>
    <submittedName>
        <fullName evidence="1">Nucleotidyltransferase family protein</fullName>
    </submittedName>
</protein>
<name>A0ABT1E9M8_9FIRM</name>
<evidence type="ECO:0000313" key="1">
    <source>
        <dbReference type="EMBL" id="MCP1102538.1"/>
    </source>
</evidence>
<dbReference type="Pfam" id="PF14907">
    <property type="entry name" value="NTP_transf_5"/>
    <property type="match status" value="1"/>
</dbReference>
<dbReference type="RefSeq" id="WP_262066323.1">
    <property type="nucleotide sequence ID" value="NZ_JAMXOD010000011.1"/>
</dbReference>